<feature type="region of interest" description="Disordered" evidence="1">
    <location>
        <begin position="81"/>
        <end position="131"/>
    </location>
</feature>
<evidence type="ECO:0000313" key="4">
    <source>
        <dbReference type="Proteomes" id="UP000281553"/>
    </source>
</evidence>
<feature type="compositionally biased region" description="Polar residues" evidence="1">
    <location>
        <begin position="85"/>
        <end position="97"/>
    </location>
</feature>
<evidence type="ECO:0000313" key="3">
    <source>
        <dbReference type="EMBL" id="VDN12071.1"/>
    </source>
</evidence>
<reference evidence="3 4" key="1">
    <citation type="submission" date="2018-11" db="EMBL/GenBank/DDBJ databases">
        <authorList>
            <consortium name="Pathogen Informatics"/>
        </authorList>
    </citation>
    <scope>NUCLEOTIDE SEQUENCE [LARGE SCALE GENOMIC DNA]</scope>
</reference>
<keyword evidence="2" id="KW-0472">Membrane</keyword>
<gene>
    <name evidence="3" type="ORF">DILT_LOCUS7902</name>
</gene>
<keyword evidence="4" id="KW-1185">Reference proteome</keyword>
<keyword evidence="2" id="KW-0812">Transmembrane</keyword>
<dbReference type="OrthoDB" id="6279126at2759"/>
<feature type="transmembrane region" description="Helical" evidence="2">
    <location>
        <begin position="57"/>
        <end position="79"/>
    </location>
</feature>
<protein>
    <submittedName>
        <fullName evidence="3">Uncharacterized protein</fullName>
    </submittedName>
</protein>
<keyword evidence="2" id="KW-1133">Transmembrane helix</keyword>
<sequence>MRKMRSYLARLISGAPAVTSSSSGQQPLLPLTFSPVCKSPKSPSRRLSISFSKTRSAAGGTSLLVVAFMILAWATIIPLPDLKTSGRSLNNPSQRPISPNPPFTTDWPDEPSKSLPVQRREVIGSSALEDL</sequence>
<evidence type="ECO:0000256" key="2">
    <source>
        <dbReference type="SAM" id="Phobius"/>
    </source>
</evidence>
<dbReference type="EMBL" id="UYRU01052942">
    <property type="protein sequence ID" value="VDN12071.1"/>
    <property type="molecule type" value="Genomic_DNA"/>
</dbReference>
<proteinExistence type="predicted"/>
<accession>A0A3P7M179</accession>
<dbReference type="AlphaFoldDB" id="A0A3P7M179"/>
<evidence type="ECO:0000256" key="1">
    <source>
        <dbReference type="SAM" id="MobiDB-lite"/>
    </source>
</evidence>
<organism evidence="3 4">
    <name type="scientific">Dibothriocephalus latus</name>
    <name type="common">Fish tapeworm</name>
    <name type="synonym">Diphyllobothrium latum</name>
    <dbReference type="NCBI Taxonomy" id="60516"/>
    <lineage>
        <taxon>Eukaryota</taxon>
        <taxon>Metazoa</taxon>
        <taxon>Spiralia</taxon>
        <taxon>Lophotrochozoa</taxon>
        <taxon>Platyhelminthes</taxon>
        <taxon>Cestoda</taxon>
        <taxon>Eucestoda</taxon>
        <taxon>Diphyllobothriidea</taxon>
        <taxon>Diphyllobothriidae</taxon>
        <taxon>Dibothriocephalus</taxon>
    </lineage>
</organism>
<dbReference type="Proteomes" id="UP000281553">
    <property type="component" value="Unassembled WGS sequence"/>
</dbReference>
<name>A0A3P7M179_DIBLA</name>